<reference evidence="4" key="1">
    <citation type="journal article" date="2019" name="Int. J. Syst. Evol. Microbiol.">
        <title>The Global Catalogue of Microorganisms (GCM) 10K type strain sequencing project: providing services to taxonomists for standard genome sequencing and annotation.</title>
        <authorList>
            <consortium name="The Broad Institute Genomics Platform"/>
            <consortium name="The Broad Institute Genome Sequencing Center for Infectious Disease"/>
            <person name="Wu L."/>
            <person name="Ma J."/>
        </authorList>
    </citation>
    <scope>NUCLEOTIDE SEQUENCE [LARGE SCALE GENOMIC DNA]</scope>
    <source>
        <strain evidence="4">CGMCC 4.1782</strain>
    </source>
</reference>
<dbReference type="RefSeq" id="WP_250431617.1">
    <property type="nucleotide sequence ID" value="NZ_JALPRR010000004.1"/>
</dbReference>
<dbReference type="PANTHER" id="PTHR43377">
    <property type="entry name" value="BILIVERDIN REDUCTASE A"/>
    <property type="match status" value="1"/>
</dbReference>
<dbReference type="SUPFAM" id="SSF55347">
    <property type="entry name" value="Glyceraldehyde-3-phosphate dehydrogenase-like, C-terminal domain"/>
    <property type="match status" value="1"/>
</dbReference>
<evidence type="ECO:0000313" key="3">
    <source>
        <dbReference type="EMBL" id="MFD2248395.1"/>
    </source>
</evidence>
<dbReference type="Proteomes" id="UP001597374">
    <property type="component" value="Unassembled WGS sequence"/>
</dbReference>
<proteinExistence type="predicted"/>
<name>A0ABW5D580_9BACT</name>
<evidence type="ECO:0000259" key="2">
    <source>
        <dbReference type="Pfam" id="PF22725"/>
    </source>
</evidence>
<comment type="caution">
    <text evidence="3">The sequence shown here is derived from an EMBL/GenBank/DDBJ whole genome shotgun (WGS) entry which is preliminary data.</text>
</comment>
<sequence>MILTDSSTAAAQQLVKLAIAGLSHDHVHGAFQRLRKGDVVLVGIAEADKNLAQRYRKKYYLPDSVFYKSLPALLKQEKPDAVLAFNPIAEHLSVVEACAPLGIHVMVEKPLATSVKDARRMAALAWEHNINLLTNYETTWYGSNQELDIMAKHRIAIGDIRRMTVHAGHQGLKEVGASPEFVNWLTDPAKSGGGAMMDFGCYGVNLMTWLMQGKEPLSVTAITRQLKPEMYPDVDDDATIILEYPEATGIIEASWNWPFPIKDLEVFGETGYIQALDEYTLRTKTNGEHFYVTEEVELLADPYQDYVSYLVAMIKGEIQPDQDLSSLENNLMVVRIMEAARESAREGKKVLLK</sequence>
<dbReference type="Pfam" id="PF22725">
    <property type="entry name" value="GFO_IDH_MocA_C3"/>
    <property type="match status" value="1"/>
</dbReference>
<accession>A0ABW5D580</accession>
<evidence type="ECO:0000259" key="1">
    <source>
        <dbReference type="Pfam" id="PF01408"/>
    </source>
</evidence>
<dbReference type="Gene3D" id="3.30.360.10">
    <property type="entry name" value="Dihydrodipicolinate Reductase, domain 2"/>
    <property type="match status" value="1"/>
</dbReference>
<feature type="domain" description="Gfo/Idh/MocA-like oxidoreductase N-terminal" evidence="1">
    <location>
        <begin position="18"/>
        <end position="132"/>
    </location>
</feature>
<feature type="domain" description="GFO/IDH/MocA-like oxidoreductase" evidence="2">
    <location>
        <begin position="156"/>
        <end position="273"/>
    </location>
</feature>
<dbReference type="SUPFAM" id="SSF51735">
    <property type="entry name" value="NAD(P)-binding Rossmann-fold domains"/>
    <property type="match status" value="1"/>
</dbReference>
<keyword evidence="4" id="KW-1185">Reference proteome</keyword>
<organism evidence="3 4">
    <name type="scientific">Pontibacter ruber</name>
    <dbReference type="NCBI Taxonomy" id="1343895"/>
    <lineage>
        <taxon>Bacteria</taxon>
        <taxon>Pseudomonadati</taxon>
        <taxon>Bacteroidota</taxon>
        <taxon>Cytophagia</taxon>
        <taxon>Cytophagales</taxon>
        <taxon>Hymenobacteraceae</taxon>
        <taxon>Pontibacter</taxon>
    </lineage>
</organism>
<dbReference type="Pfam" id="PF01408">
    <property type="entry name" value="GFO_IDH_MocA"/>
    <property type="match status" value="1"/>
</dbReference>
<protein>
    <submittedName>
        <fullName evidence="3">Gfo/Idh/MocA family protein</fullName>
    </submittedName>
</protein>
<evidence type="ECO:0000313" key="4">
    <source>
        <dbReference type="Proteomes" id="UP001597374"/>
    </source>
</evidence>
<dbReference type="InterPro" id="IPR036291">
    <property type="entry name" value="NAD(P)-bd_dom_sf"/>
</dbReference>
<dbReference type="PANTHER" id="PTHR43377:SF1">
    <property type="entry name" value="BILIVERDIN REDUCTASE A"/>
    <property type="match status" value="1"/>
</dbReference>
<dbReference type="InterPro" id="IPR055170">
    <property type="entry name" value="GFO_IDH_MocA-like_dom"/>
</dbReference>
<dbReference type="EMBL" id="JBHUIM010000003">
    <property type="protein sequence ID" value="MFD2248395.1"/>
    <property type="molecule type" value="Genomic_DNA"/>
</dbReference>
<dbReference type="Gene3D" id="3.40.50.720">
    <property type="entry name" value="NAD(P)-binding Rossmann-like Domain"/>
    <property type="match status" value="1"/>
</dbReference>
<dbReference type="InterPro" id="IPR051450">
    <property type="entry name" value="Gfo/Idh/MocA_Oxidoreductases"/>
</dbReference>
<gene>
    <name evidence="3" type="ORF">ACFSKP_19165</name>
</gene>
<dbReference type="InterPro" id="IPR000683">
    <property type="entry name" value="Gfo/Idh/MocA-like_OxRdtase_N"/>
</dbReference>